<dbReference type="InterPro" id="IPR046791">
    <property type="entry name" value="Polycystin_dom"/>
</dbReference>
<feature type="transmembrane region" description="Helical" evidence="10">
    <location>
        <begin position="1856"/>
        <end position="1881"/>
    </location>
</feature>
<comment type="caution">
    <text evidence="12">The sequence shown here is derived from an EMBL/GenBank/DDBJ whole genome shotgun (WGS) entry which is preliminary data.</text>
</comment>
<dbReference type="PANTHER" id="PTHR10877:SF150">
    <property type="entry name" value="REJ DOMAIN-CONTAINING PROTEIN"/>
    <property type="match status" value="1"/>
</dbReference>
<evidence type="ECO:0000313" key="13">
    <source>
        <dbReference type="Proteomes" id="UP001159427"/>
    </source>
</evidence>
<evidence type="ECO:0000256" key="2">
    <source>
        <dbReference type="ARBA" id="ARBA00007200"/>
    </source>
</evidence>
<dbReference type="Pfam" id="PF01825">
    <property type="entry name" value="GPS"/>
    <property type="match status" value="1"/>
</dbReference>
<feature type="transmembrane region" description="Helical" evidence="10">
    <location>
        <begin position="1757"/>
        <end position="1775"/>
    </location>
</feature>
<accession>A0ABN8MFU8</accession>
<gene>
    <name evidence="12" type="ORF">PEVE_00034460</name>
</gene>
<dbReference type="SMART" id="SM00308">
    <property type="entry name" value="LH2"/>
    <property type="match status" value="1"/>
</dbReference>
<name>A0ABN8MFU8_9CNID</name>
<evidence type="ECO:0000256" key="3">
    <source>
        <dbReference type="ARBA" id="ARBA00022692"/>
    </source>
</evidence>
<dbReference type="InterPro" id="IPR000203">
    <property type="entry name" value="GPS"/>
</dbReference>
<keyword evidence="5 10" id="KW-1133">Transmembrane helix</keyword>
<comment type="subcellular location">
    <subcellularLocation>
        <location evidence="1">Cell projection</location>
        <location evidence="1">Cilium membrane</location>
        <topology evidence="1">Multi-pass membrane protein</topology>
    </subcellularLocation>
</comment>
<dbReference type="InterPro" id="IPR001024">
    <property type="entry name" value="PLAT/LH2_dom"/>
</dbReference>
<dbReference type="Pfam" id="PF01477">
    <property type="entry name" value="PLAT"/>
    <property type="match status" value="1"/>
</dbReference>
<dbReference type="Pfam" id="PF02010">
    <property type="entry name" value="REJ"/>
    <property type="match status" value="1"/>
</dbReference>
<dbReference type="EMBL" id="CALNXI010000522">
    <property type="protein sequence ID" value="CAH3028581.1"/>
    <property type="molecule type" value="Genomic_DNA"/>
</dbReference>
<dbReference type="Pfam" id="PF08016">
    <property type="entry name" value="PKD_channel"/>
    <property type="match status" value="1"/>
</dbReference>
<feature type="transmembrane region" description="Helical" evidence="10">
    <location>
        <begin position="1670"/>
        <end position="1691"/>
    </location>
</feature>
<dbReference type="InterPro" id="IPR051223">
    <property type="entry name" value="Polycystin"/>
</dbReference>
<evidence type="ECO:0000256" key="4">
    <source>
        <dbReference type="ARBA" id="ARBA00022729"/>
    </source>
</evidence>
<feature type="transmembrane region" description="Helical" evidence="10">
    <location>
        <begin position="1795"/>
        <end position="1817"/>
    </location>
</feature>
<feature type="transmembrane region" description="Helical" evidence="10">
    <location>
        <begin position="1703"/>
        <end position="1724"/>
    </location>
</feature>
<evidence type="ECO:0000256" key="9">
    <source>
        <dbReference type="PROSITE-ProRule" id="PRU00152"/>
    </source>
</evidence>
<keyword evidence="4" id="KW-0732">Signal</keyword>
<dbReference type="Pfam" id="PF20519">
    <property type="entry name" value="Polycystin_dom"/>
    <property type="match status" value="1"/>
</dbReference>
<reference evidence="12 13" key="1">
    <citation type="submission" date="2022-05" db="EMBL/GenBank/DDBJ databases">
        <authorList>
            <consortium name="Genoscope - CEA"/>
            <person name="William W."/>
        </authorList>
    </citation>
    <scope>NUCLEOTIDE SEQUENCE [LARGE SCALE GENOMIC DNA]</scope>
</reference>
<feature type="non-terminal residue" evidence="12">
    <location>
        <position position="1"/>
    </location>
</feature>
<dbReference type="InterPro" id="IPR002859">
    <property type="entry name" value="PKD/REJ-like"/>
</dbReference>
<dbReference type="SUPFAM" id="SSF49723">
    <property type="entry name" value="Lipase/lipooxygenase domain (PLAT/LH2 domain)"/>
    <property type="match status" value="1"/>
</dbReference>
<dbReference type="InterPro" id="IPR046338">
    <property type="entry name" value="GAIN_dom_sf"/>
</dbReference>
<keyword evidence="3 10" id="KW-0812">Transmembrane</keyword>
<feature type="transmembrane region" description="Helical" evidence="10">
    <location>
        <begin position="1290"/>
        <end position="1317"/>
    </location>
</feature>
<evidence type="ECO:0000256" key="7">
    <source>
        <dbReference type="ARBA" id="ARBA00023180"/>
    </source>
</evidence>
<dbReference type="PRINTS" id="PR01433">
    <property type="entry name" value="POLYCYSTIN2"/>
</dbReference>
<comment type="caution">
    <text evidence="9">Lacks conserved residue(s) required for the propagation of feature annotation.</text>
</comment>
<proteinExistence type="inferred from homology"/>
<dbReference type="Proteomes" id="UP001159427">
    <property type="component" value="Unassembled WGS sequence"/>
</dbReference>
<feature type="transmembrane region" description="Helical" evidence="10">
    <location>
        <begin position="992"/>
        <end position="1012"/>
    </location>
</feature>
<keyword evidence="8" id="KW-0966">Cell projection</keyword>
<evidence type="ECO:0000256" key="5">
    <source>
        <dbReference type="ARBA" id="ARBA00022989"/>
    </source>
</evidence>
<dbReference type="InterPro" id="IPR013122">
    <property type="entry name" value="PKD1_2_channel"/>
</dbReference>
<evidence type="ECO:0000259" key="11">
    <source>
        <dbReference type="PROSITE" id="PS50095"/>
    </source>
</evidence>
<evidence type="ECO:0000256" key="6">
    <source>
        <dbReference type="ARBA" id="ARBA00023136"/>
    </source>
</evidence>
<evidence type="ECO:0000256" key="8">
    <source>
        <dbReference type="ARBA" id="ARBA00023273"/>
    </source>
</evidence>
<keyword evidence="6 10" id="KW-0472">Membrane</keyword>
<dbReference type="PANTHER" id="PTHR10877">
    <property type="entry name" value="POLYCYSTIN FAMILY MEMBER"/>
    <property type="match status" value="1"/>
</dbReference>
<keyword evidence="7" id="KW-0325">Glycoprotein</keyword>
<protein>
    <recommendedName>
        <fullName evidence="11">PLAT domain-containing protein</fullName>
    </recommendedName>
</protein>
<feature type="transmembrane region" description="Helical" evidence="10">
    <location>
        <begin position="1201"/>
        <end position="1221"/>
    </location>
</feature>
<feature type="domain" description="PLAT" evidence="11">
    <location>
        <begin position="1036"/>
        <end position="1155"/>
    </location>
</feature>
<dbReference type="SMART" id="SM00303">
    <property type="entry name" value="GPS"/>
    <property type="match status" value="1"/>
</dbReference>
<organism evidence="12 13">
    <name type="scientific">Porites evermanni</name>
    <dbReference type="NCBI Taxonomy" id="104178"/>
    <lineage>
        <taxon>Eukaryota</taxon>
        <taxon>Metazoa</taxon>
        <taxon>Cnidaria</taxon>
        <taxon>Anthozoa</taxon>
        <taxon>Hexacorallia</taxon>
        <taxon>Scleractinia</taxon>
        <taxon>Fungiina</taxon>
        <taxon>Poritidae</taxon>
        <taxon>Porites</taxon>
    </lineage>
</organism>
<dbReference type="Gene3D" id="2.60.60.20">
    <property type="entry name" value="PLAT/LH2 domain"/>
    <property type="match status" value="1"/>
</dbReference>
<dbReference type="SUPFAM" id="SSF81324">
    <property type="entry name" value="Voltage-gated potassium channels"/>
    <property type="match status" value="1"/>
</dbReference>
<dbReference type="InterPro" id="IPR003915">
    <property type="entry name" value="PKD_2"/>
</dbReference>
<dbReference type="PROSITE" id="PS50095">
    <property type="entry name" value="PLAT"/>
    <property type="match status" value="1"/>
</dbReference>
<keyword evidence="13" id="KW-1185">Reference proteome</keyword>
<feature type="transmembrane region" description="Helical" evidence="10">
    <location>
        <begin position="1407"/>
        <end position="1425"/>
    </location>
</feature>
<dbReference type="Gene3D" id="2.60.220.50">
    <property type="match status" value="1"/>
</dbReference>
<sequence length="2045" mass="232260">YDFNVWLTIPEKEFTLDLLNSTSTQYQQTKVEIMNKNCTCPPVLVNLNLTKDLQDIIQNVLPGKRWIPFRATVSRLICSLSATSGYWNIFREYDPPEHKTKFIAPNLIKSKPFVNEKRNLDKDVFFYVSYILKSFPKGKIIGYDYGYFAVKRDPPIASIMGLLKATKGDGNIILNGSLLHNPEQTKQLNFTWLCRRTYEILPTPYHMADLPKVRTNFSGGCFGYGPGILSVTTNILVVDVDKMEEGQTYVFELIITSGQETFNASHQVTIHPEIEFLISCSYNCGPKAVNPSQRTVVKSSCTGSLCKNITRYEWHLFQLDSAEVNRFWKDVTDLDKRINTPNDNPALELAGKIAKDEYSLKMNTSYKINGSIEVNGKKKYSSLNEITFETMTPLSIPNDTCKVTPTEGVALETNFTVDCTGWKYQYANLNYSFRYITALTGLVILESKTPNHRISTSLPSTGNQSEDYNLKILIFIEDTNGASHSDKLIVKVRPSRKTSNVTDAIDDLLEKGDVRGATTTAISYLLGSSDNQENTASVLNKTIIFLLKNAVNNRDVVEQNIGKNAIKGLSNILHASANVPDNQVNLGWTFKAKWERDSGTLLQNPQITPPLEVQIIHKLAAKNVTERILSLVDTLATALLSIKTSGQRQSVYDSDFIKMRLWRQRPKNLGKKTFSGHEEEGNVTFPSAEVIFGSDEKIQKPGTVDTQIVTFKHNPYLWSDTSRLIRSSVLNLDLKMTNGSHLQISNLSEPIKLFIPIKESKETESAQDHYFVNSSVIRYHKVKLRSALETVFVKIIPDKDALLDVFVSAGVKPNAENYTFTRRIPDDSDNTSCRFIYPGTGFINCAINPYMFSFSSNLTGDHFIGIRLVYDRTKPVLKSFVKSHVRRKRWWITLKEPPTTPISTIRVVPKYDSKTDVNYSMSVKIGTCLYWAENKQDWTSQGCKVGSDEGSGTLQCLCNHLSAFGGNLFVAPNPIDFQAVRKRFIDPEPDNFVVLVTVCIIFGIYFNGLVLARRADNNDKRKVSKLHSTADSSDKNVYHLSIETGMWINSGTSANVALIINGEEGSSGEILLTDPLSRRKLFSRGSVNNFILALPTSLGNLTDIIIWHDNKGSNPAWFLQEIVITNQQTDEIWFFFANRWLSIDKRGGSVEVHLEPTKKDARSLFKPLCYGRTARNLSEGHIWISLFTRPPQNPFTRCQRLSCCLSLLFTAMATNAAFYEFGDTQTDTFKFGPLVMSWKQIKIGIQSSLIAIPPNLLVTLMFKNIRSSGEFYDTVERSKKTKTRGFLPPFFLYIAWLFCFAIALTGATVTVLYSLTWGADKSNPWLTSILVSTFQDILINQPVKLVAFAIVLSLLIKKPPEHETVVGPSFFQSPKVNNVKAMPAEENEAEKEFCSKKWDVAQALEEFLSFVVLTIFLMFVCYGAQDPSRFQLANSTISILGDFNEVIKGKDSLWTWIENDLLPSLYNTTWYNGQPFEYKEGFISNKKAFMLGMPRLRQLRLKKNEGCSADVLRTAIKDVYRSCHQTYSSDTEDTTSFHGPKWSRLENYSHFESIYHNIYQKPWIYQSASEINTLSHYAVEGKYDGGGFVADLGYNFTTASIVVQELRKYDWVDERTAAVFIEFTLFNPSTWLFCDVRNAFEVLPSGKAVTLANVRAISLYPSPNHRLQSFYEACQLFLLVVIVVFFIFEMVKWIRQRKYFRHFWNWVELLVILISITAIAVSFLKAKYTTECVKRIQKNPYESFSFDVIIKLLDLETLLLSLAMFLITLKVLRIIRFNPHIGQMYGTLETSARSILSFSVLFFVACVAFTQFLYLTFGPYLAPFSSFTNCLQVLFYQVIGKSVGNSEMHEMNPALAYFYVCFFFMVMSFILINVFVAILVLPYGEVRKKECGSKDSDAELGRLVYKTVLSKFIAFPARLLHVVKLSRKGTTPIFCQRKEYSGMFNSPDDVDAEKNALIPPLATPEQSDIEDINDEEEYTFRENYKTASPANPKQSGIEDSIEEKEYKFLEDIKVQFTEISSELRFLHNLIIEERSVNRSSNAKYM</sequence>
<dbReference type="Gene3D" id="1.20.120.350">
    <property type="entry name" value="Voltage-gated potassium channels. Chain C"/>
    <property type="match status" value="1"/>
</dbReference>
<dbReference type="Gene3D" id="1.10.287.70">
    <property type="match status" value="1"/>
</dbReference>
<dbReference type="InterPro" id="IPR036392">
    <property type="entry name" value="PLAT/LH2_dom_sf"/>
</dbReference>
<feature type="transmembrane region" description="Helical" evidence="10">
    <location>
        <begin position="1241"/>
        <end position="1262"/>
    </location>
</feature>
<feature type="transmembrane region" description="Helical" evidence="10">
    <location>
        <begin position="1337"/>
        <end position="1356"/>
    </location>
</feature>
<evidence type="ECO:0000313" key="12">
    <source>
        <dbReference type="EMBL" id="CAH3028581.1"/>
    </source>
</evidence>
<dbReference type="InterPro" id="IPR027359">
    <property type="entry name" value="Volt_channel_dom_sf"/>
</dbReference>
<evidence type="ECO:0000256" key="10">
    <source>
        <dbReference type="SAM" id="Phobius"/>
    </source>
</evidence>
<evidence type="ECO:0000256" key="1">
    <source>
        <dbReference type="ARBA" id="ARBA00004272"/>
    </source>
</evidence>
<comment type="similarity">
    <text evidence="2">Belongs to the polycystin family.</text>
</comment>